<dbReference type="EMBL" id="CAJNNV010017320">
    <property type="protein sequence ID" value="CAE8605060.1"/>
    <property type="molecule type" value="Genomic_DNA"/>
</dbReference>
<comment type="caution">
    <text evidence="3">The sequence shown here is derived from an EMBL/GenBank/DDBJ whole genome shotgun (WGS) entry which is preliminary data.</text>
</comment>
<dbReference type="AlphaFoldDB" id="A0A813KAH5"/>
<gene>
    <name evidence="2" type="ORF">PGLA1383_LOCUS23195</name>
    <name evidence="3" type="ORF">PGLA2088_LOCUS31018</name>
</gene>
<evidence type="ECO:0000256" key="1">
    <source>
        <dbReference type="SAM" id="MobiDB-lite"/>
    </source>
</evidence>
<evidence type="ECO:0000313" key="4">
    <source>
        <dbReference type="Proteomes" id="UP000626109"/>
    </source>
</evidence>
<evidence type="ECO:0000313" key="2">
    <source>
        <dbReference type="EMBL" id="CAE8605060.1"/>
    </source>
</evidence>
<feature type="region of interest" description="Disordered" evidence="1">
    <location>
        <begin position="40"/>
        <end position="68"/>
    </location>
</feature>
<organism evidence="3 4">
    <name type="scientific">Polarella glacialis</name>
    <name type="common">Dinoflagellate</name>
    <dbReference type="NCBI Taxonomy" id="89957"/>
    <lineage>
        <taxon>Eukaryota</taxon>
        <taxon>Sar</taxon>
        <taxon>Alveolata</taxon>
        <taxon>Dinophyceae</taxon>
        <taxon>Suessiales</taxon>
        <taxon>Suessiaceae</taxon>
        <taxon>Polarella</taxon>
    </lineage>
</organism>
<keyword evidence="5" id="KW-1185">Reference proteome</keyword>
<dbReference type="EMBL" id="CAJNNW010029122">
    <property type="protein sequence ID" value="CAE8699094.1"/>
    <property type="molecule type" value="Genomic_DNA"/>
</dbReference>
<sequence length="106" mass="11646">MDNIESMSRLNPNDSERSKLLKQVLKSSAQLHREIHMTLGGQKKGMFDHDDDDPNEEKKVDALPASSSKAVMSGSELAEQLSRCAYGDSQVCEDPFIVGPDLSPVL</sequence>
<protein>
    <submittedName>
        <fullName evidence="3">Uncharacterized protein</fullName>
    </submittedName>
</protein>
<proteinExistence type="predicted"/>
<feature type="non-terminal residue" evidence="3">
    <location>
        <position position="1"/>
    </location>
</feature>
<dbReference type="Proteomes" id="UP000654075">
    <property type="component" value="Unassembled WGS sequence"/>
</dbReference>
<name>A0A813KAH5_POLGL</name>
<dbReference type="Proteomes" id="UP000626109">
    <property type="component" value="Unassembled WGS sequence"/>
</dbReference>
<reference evidence="3" key="1">
    <citation type="submission" date="2021-02" db="EMBL/GenBank/DDBJ databases">
        <authorList>
            <person name="Dougan E. K."/>
            <person name="Rhodes N."/>
            <person name="Thang M."/>
            <person name="Chan C."/>
        </authorList>
    </citation>
    <scope>NUCLEOTIDE SEQUENCE</scope>
</reference>
<evidence type="ECO:0000313" key="3">
    <source>
        <dbReference type="EMBL" id="CAE8699094.1"/>
    </source>
</evidence>
<evidence type="ECO:0000313" key="5">
    <source>
        <dbReference type="Proteomes" id="UP000654075"/>
    </source>
</evidence>
<accession>A0A813KAH5</accession>